<evidence type="ECO:0000256" key="2">
    <source>
        <dbReference type="ARBA" id="ARBA00005441"/>
    </source>
</evidence>
<protein>
    <recommendedName>
        <fullName evidence="10">Sphingomyelin synthase-like domain-containing protein</fullName>
    </recommendedName>
</protein>
<dbReference type="GO" id="GO:0047493">
    <property type="term" value="F:ceramide cholinephosphotransferase activity"/>
    <property type="evidence" value="ECO:0007669"/>
    <property type="project" value="TreeGrafter"/>
</dbReference>
<evidence type="ECO:0000256" key="6">
    <source>
        <dbReference type="ARBA" id="ARBA00022989"/>
    </source>
</evidence>
<dbReference type="GO" id="GO:0033188">
    <property type="term" value="F:sphingomyelin synthase activity"/>
    <property type="evidence" value="ECO:0007669"/>
    <property type="project" value="TreeGrafter"/>
</dbReference>
<dbReference type="PANTHER" id="PTHR21290:SF62">
    <property type="entry name" value="PHOSPHATIDYLINOSITOL:CERAMIDE INOSITOLPHOSPHOTRANSFERASE 1-RELATED"/>
    <property type="match status" value="1"/>
</dbReference>
<name>A0A8T2R9J0_CERRI</name>
<dbReference type="GO" id="GO:0046513">
    <property type="term" value="P:ceramide biosynthetic process"/>
    <property type="evidence" value="ECO:0007669"/>
    <property type="project" value="TreeGrafter"/>
</dbReference>
<dbReference type="InterPro" id="IPR025749">
    <property type="entry name" value="Sphingomyelin_synth-like_dom"/>
</dbReference>
<dbReference type="AlphaFoldDB" id="A0A8T2R9J0"/>
<dbReference type="GO" id="GO:0005789">
    <property type="term" value="C:endoplasmic reticulum membrane"/>
    <property type="evidence" value="ECO:0007669"/>
    <property type="project" value="TreeGrafter"/>
</dbReference>
<evidence type="ECO:0000256" key="1">
    <source>
        <dbReference type="ARBA" id="ARBA00004141"/>
    </source>
</evidence>
<evidence type="ECO:0000256" key="8">
    <source>
        <dbReference type="ARBA" id="ARBA00023136"/>
    </source>
</evidence>
<evidence type="ECO:0000259" key="10">
    <source>
        <dbReference type="Pfam" id="PF14360"/>
    </source>
</evidence>
<dbReference type="EMBL" id="CM035434">
    <property type="protein sequence ID" value="KAH7292451.1"/>
    <property type="molecule type" value="Genomic_DNA"/>
</dbReference>
<reference evidence="11" key="1">
    <citation type="submission" date="2021-08" db="EMBL/GenBank/DDBJ databases">
        <title>WGS assembly of Ceratopteris richardii.</title>
        <authorList>
            <person name="Marchant D.B."/>
            <person name="Chen G."/>
            <person name="Jenkins J."/>
            <person name="Shu S."/>
            <person name="Leebens-Mack J."/>
            <person name="Grimwood J."/>
            <person name="Schmutz J."/>
            <person name="Soltis P."/>
            <person name="Soltis D."/>
            <person name="Chen Z.-H."/>
        </authorList>
    </citation>
    <scope>NUCLEOTIDE SEQUENCE</scope>
    <source>
        <strain evidence="11">Whitten #5841</strain>
        <tissue evidence="11">Leaf</tissue>
    </source>
</reference>
<accession>A0A8T2R9J0</accession>
<dbReference type="OrthoDB" id="422827at2759"/>
<evidence type="ECO:0000313" key="12">
    <source>
        <dbReference type="Proteomes" id="UP000825935"/>
    </source>
</evidence>
<keyword evidence="4 9" id="KW-0812">Transmembrane</keyword>
<keyword evidence="3" id="KW-0808">Transferase</keyword>
<evidence type="ECO:0000256" key="9">
    <source>
        <dbReference type="SAM" id="Phobius"/>
    </source>
</evidence>
<proteinExistence type="inferred from homology"/>
<dbReference type="Pfam" id="PF14360">
    <property type="entry name" value="PAP2_C"/>
    <property type="match status" value="1"/>
</dbReference>
<sequence length="202" mass="23508">MYVILVLFQELGPTNAYIGETLFSFIFCSFLLWTFHPFIFHVKRIYTVLVWYRCFAVLVLSQILRIASFLFTQLPGPNYHCREGSKMASLPAPRRFSEVLMLNFPYGVVYGCGDLVFSSHMIFTLVFVWTYQKFGSKRWIKQLAWTLAMVLSVLIIASRKHYRVDVVIACILSILYSFLWTDNCMKQNFLRGILVVAHPCSL</sequence>
<feature type="transmembrane region" description="Helical" evidence="9">
    <location>
        <begin position="164"/>
        <end position="181"/>
    </location>
</feature>
<dbReference type="GO" id="GO:0005802">
    <property type="term" value="C:trans-Golgi network"/>
    <property type="evidence" value="ECO:0007669"/>
    <property type="project" value="TreeGrafter"/>
</dbReference>
<feature type="domain" description="Sphingomyelin synthase-like" evidence="10">
    <location>
        <begin position="111"/>
        <end position="178"/>
    </location>
</feature>
<comment type="similarity">
    <text evidence="2">Belongs to the sphingomyelin synthase family.</text>
</comment>
<dbReference type="GO" id="GO:0005886">
    <property type="term" value="C:plasma membrane"/>
    <property type="evidence" value="ECO:0007669"/>
    <property type="project" value="TreeGrafter"/>
</dbReference>
<evidence type="ECO:0000256" key="4">
    <source>
        <dbReference type="ARBA" id="ARBA00022692"/>
    </source>
</evidence>
<gene>
    <name evidence="11" type="ORF">KP509_29G069300</name>
</gene>
<evidence type="ECO:0000256" key="3">
    <source>
        <dbReference type="ARBA" id="ARBA00022679"/>
    </source>
</evidence>
<feature type="transmembrane region" description="Helical" evidence="9">
    <location>
        <begin position="108"/>
        <end position="131"/>
    </location>
</feature>
<dbReference type="OMA" id="YHCREIL"/>
<feature type="transmembrane region" description="Helical" evidence="9">
    <location>
        <begin position="16"/>
        <end position="38"/>
    </location>
</feature>
<evidence type="ECO:0000313" key="11">
    <source>
        <dbReference type="EMBL" id="KAH7292451.1"/>
    </source>
</evidence>
<keyword evidence="12" id="KW-1185">Reference proteome</keyword>
<organism evidence="11 12">
    <name type="scientific">Ceratopteris richardii</name>
    <name type="common">Triangle waterfern</name>
    <dbReference type="NCBI Taxonomy" id="49495"/>
    <lineage>
        <taxon>Eukaryota</taxon>
        <taxon>Viridiplantae</taxon>
        <taxon>Streptophyta</taxon>
        <taxon>Embryophyta</taxon>
        <taxon>Tracheophyta</taxon>
        <taxon>Polypodiopsida</taxon>
        <taxon>Polypodiidae</taxon>
        <taxon>Polypodiales</taxon>
        <taxon>Pteridineae</taxon>
        <taxon>Pteridaceae</taxon>
        <taxon>Parkerioideae</taxon>
        <taxon>Ceratopteris</taxon>
    </lineage>
</organism>
<evidence type="ECO:0000256" key="5">
    <source>
        <dbReference type="ARBA" id="ARBA00022919"/>
    </source>
</evidence>
<evidence type="ECO:0000256" key="7">
    <source>
        <dbReference type="ARBA" id="ARBA00023098"/>
    </source>
</evidence>
<keyword evidence="5" id="KW-0746">Sphingolipid metabolism</keyword>
<feature type="transmembrane region" description="Helical" evidence="9">
    <location>
        <begin position="50"/>
        <end position="71"/>
    </location>
</feature>
<dbReference type="GO" id="GO:0000139">
    <property type="term" value="C:Golgi membrane"/>
    <property type="evidence" value="ECO:0007669"/>
    <property type="project" value="TreeGrafter"/>
</dbReference>
<feature type="transmembrane region" description="Helical" evidence="9">
    <location>
        <begin position="143"/>
        <end position="158"/>
    </location>
</feature>
<comment type="caution">
    <text evidence="11">The sequence shown here is derived from an EMBL/GenBank/DDBJ whole genome shotgun (WGS) entry which is preliminary data.</text>
</comment>
<keyword evidence="8 9" id="KW-0472">Membrane</keyword>
<dbReference type="InterPro" id="IPR045221">
    <property type="entry name" value="Sphingomyelin_synth-like"/>
</dbReference>
<keyword evidence="7" id="KW-0443">Lipid metabolism</keyword>
<dbReference type="Proteomes" id="UP000825935">
    <property type="component" value="Chromosome 29"/>
</dbReference>
<dbReference type="PANTHER" id="PTHR21290">
    <property type="entry name" value="SPHINGOMYELIN SYNTHETASE"/>
    <property type="match status" value="1"/>
</dbReference>
<comment type="subcellular location">
    <subcellularLocation>
        <location evidence="1">Membrane</location>
        <topology evidence="1">Multi-pass membrane protein</topology>
    </subcellularLocation>
</comment>
<keyword evidence="6 9" id="KW-1133">Transmembrane helix</keyword>
<dbReference type="GO" id="GO:0045140">
    <property type="term" value="F:inositol phosphoceramide synthase activity"/>
    <property type="evidence" value="ECO:0007669"/>
    <property type="project" value="TreeGrafter"/>
</dbReference>